<evidence type="ECO:0000256" key="1">
    <source>
        <dbReference type="SAM" id="MobiDB-lite"/>
    </source>
</evidence>
<reference evidence="2" key="1">
    <citation type="journal article" date="2020" name="Stud. Mycol.">
        <title>101 Dothideomycetes genomes: a test case for predicting lifestyles and emergence of pathogens.</title>
        <authorList>
            <person name="Haridas S."/>
            <person name="Albert R."/>
            <person name="Binder M."/>
            <person name="Bloem J."/>
            <person name="Labutti K."/>
            <person name="Salamov A."/>
            <person name="Andreopoulos B."/>
            <person name="Baker S."/>
            <person name="Barry K."/>
            <person name="Bills G."/>
            <person name="Bluhm B."/>
            <person name="Cannon C."/>
            <person name="Castanera R."/>
            <person name="Culley D."/>
            <person name="Daum C."/>
            <person name="Ezra D."/>
            <person name="Gonzalez J."/>
            <person name="Henrissat B."/>
            <person name="Kuo A."/>
            <person name="Liang C."/>
            <person name="Lipzen A."/>
            <person name="Lutzoni F."/>
            <person name="Magnuson J."/>
            <person name="Mondo S."/>
            <person name="Nolan M."/>
            <person name="Ohm R."/>
            <person name="Pangilinan J."/>
            <person name="Park H.-J."/>
            <person name="Ramirez L."/>
            <person name="Alfaro M."/>
            <person name="Sun H."/>
            <person name="Tritt A."/>
            <person name="Yoshinaga Y."/>
            <person name="Zwiers L.-H."/>
            <person name="Turgeon B."/>
            <person name="Goodwin S."/>
            <person name="Spatafora J."/>
            <person name="Crous P."/>
            <person name="Grigoriev I."/>
        </authorList>
    </citation>
    <scope>NUCLEOTIDE SEQUENCE</scope>
    <source>
        <strain evidence="2">CBS 121410</strain>
    </source>
</reference>
<dbReference type="EMBL" id="ML978724">
    <property type="protein sequence ID" value="KAF2086507.1"/>
    <property type="molecule type" value="Genomic_DNA"/>
</dbReference>
<evidence type="ECO:0000313" key="2">
    <source>
        <dbReference type="EMBL" id="KAF2086507.1"/>
    </source>
</evidence>
<dbReference type="Proteomes" id="UP000799776">
    <property type="component" value="Unassembled WGS sequence"/>
</dbReference>
<feature type="region of interest" description="Disordered" evidence="1">
    <location>
        <begin position="930"/>
        <end position="952"/>
    </location>
</feature>
<feature type="compositionally biased region" description="Polar residues" evidence="1">
    <location>
        <begin position="936"/>
        <end position="946"/>
    </location>
</feature>
<feature type="region of interest" description="Disordered" evidence="1">
    <location>
        <begin position="37"/>
        <end position="56"/>
    </location>
</feature>
<name>A0A9P4LVZ1_9PEZI</name>
<sequence>MVDMFDPNADPSMIKDRKLLSQSGRERADIADAIDNAVMNEDSQPPSPSGAAQDGTSMFDMFLDHDLSPTGSDSGPVAADPMQLDASLTKPKEPLIKYPNNDSTAGPNYQHRETQVIDYNVVFGLTNHQHMEFTIENFVNKTTEQILGSDLSDPRLVERLNHEQVSGINEFIKRLQPIHTSIMEATYLGDPGYFLSTENGCRYHFWHRMRLAEEAEMNGGKPSSLYVPSDLAFKIDVGNGDSEEIKSAKIAANYQALYNRWYLTDFRIRPLEVDRFRKRFCVPGTMDFAPDIIALIDSKRAVLAQPLPQNLNDPRVIADLKNNWPPSKAWPESILHYDGVTMCQQAGLLQQDGLVRFYRCLNKDVVYPKGLLNQWVTLRKPLDPPIIPSVNPAAFHSGAAHARYTAEEQQRVRESAKSDLARLYLFVGNRMKLNMWYESCRNRDLIGFDNPNDEWNRKEWGTDERTRRLEDHMAEQNKKREEDDAQRDHVKGVATLKHFVPALPPQIEDEDAWMFKHGNDTLPGDSLACGAAHEQRFLALSDDLGVMKRDFVMTITCPRIMTCSLCQNQGYDAEWHHLAAHTEYKAPIRIFWHVISTDLWWPLFTHNTESSQLIINSPDPQEDQSYTLQSYIMCDREKSVMSILEDTSSFQAQQVTQARPEPTVEDVVALVEAHLRENTALFFHEEDSKTMMASKSTLEGSSPYIDWYLRHRARRSKVNQIRHIFGTHPDLETPVHAHFDARLRRFNMPSDESYMLESDLFKKARMTLRAECTGQRDAAVLLRVEVVTYLHSNGTVAEKPQLLLPAAKTGWEEFKDALTRMSITWETKEWGYPKGLGEKEGSWKYLMEPHSSRLNPLNDSKAFERMRKSVLEDGRAVVVFHERMLDESKKRRMEYRERSRRRREDPIVDKNGDMFFEDIGFEEAMLRPRMGPAKDLSSTDGLSSLPGNRYRG</sequence>
<organism evidence="2 3">
    <name type="scientific">Saccharata proteae CBS 121410</name>
    <dbReference type="NCBI Taxonomy" id="1314787"/>
    <lineage>
        <taxon>Eukaryota</taxon>
        <taxon>Fungi</taxon>
        <taxon>Dikarya</taxon>
        <taxon>Ascomycota</taxon>
        <taxon>Pezizomycotina</taxon>
        <taxon>Dothideomycetes</taxon>
        <taxon>Dothideomycetes incertae sedis</taxon>
        <taxon>Botryosphaeriales</taxon>
        <taxon>Saccharataceae</taxon>
        <taxon>Saccharata</taxon>
    </lineage>
</organism>
<gene>
    <name evidence="2" type="ORF">K490DRAFT_57801</name>
</gene>
<protein>
    <submittedName>
        <fullName evidence="2">Uncharacterized protein</fullName>
    </submittedName>
</protein>
<keyword evidence="3" id="KW-1185">Reference proteome</keyword>
<dbReference type="AlphaFoldDB" id="A0A9P4LVZ1"/>
<accession>A0A9P4LVZ1</accession>
<feature type="compositionally biased region" description="Basic and acidic residues" evidence="1">
    <location>
        <begin position="13"/>
        <end position="25"/>
    </location>
</feature>
<feature type="region of interest" description="Disordered" evidence="1">
    <location>
        <begin position="1"/>
        <end position="25"/>
    </location>
</feature>
<proteinExistence type="predicted"/>
<comment type="caution">
    <text evidence="2">The sequence shown here is derived from an EMBL/GenBank/DDBJ whole genome shotgun (WGS) entry which is preliminary data.</text>
</comment>
<evidence type="ECO:0000313" key="3">
    <source>
        <dbReference type="Proteomes" id="UP000799776"/>
    </source>
</evidence>